<evidence type="ECO:0000256" key="2">
    <source>
        <dbReference type="SAM" id="SignalP"/>
    </source>
</evidence>
<keyword evidence="2" id="KW-0732">Signal</keyword>
<feature type="domain" description="BON" evidence="3">
    <location>
        <begin position="74"/>
        <end position="142"/>
    </location>
</feature>
<dbReference type="InterPro" id="IPR007055">
    <property type="entry name" value="BON_dom"/>
</dbReference>
<name>A0A4U0PPE7_9NEIS</name>
<evidence type="ECO:0000259" key="3">
    <source>
        <dbReference type="PROSITE" id="PS50914"/>
    </source>
</evidence>
<dbReference type="PANTHER" id="PTHR34606">
    <property type="entry name" value="BON DOMAIN-CONTAINING PROTEIN"/>
    <property type="match status" value="1"/>
</dbReference>
<dbReference type="InterPro" id="IPR051686">
    <property type="entry name" value="Lipoprotein_DolP"/>
</dbReference>
<evidence type="ECO:0000256" key="1">
    <source>
        <dbReference type="SAM" id="MobiDB-lite"/>
    </source>
</evidence>
<protein>
    <submittedName>
        <fullName evidence="4">BON domain-containing protein</fullName>
    </submittedName>
</protein>
<dbReference type="OrthoDB" id="7360581at2"/>
<dbReference type="SMART" id="SM00749">
    <property type="entry name" value="BON"/>
    <property type="match status" value="1"/>
</dbReference>
<reference evidence="4 5" key="1">
    <citation type="submission" date="2019-04" db="EMBL/GenBank/DDBJ databases">
        <title>Chitiniphilus eburnea sp. nov., a novel chitinolytic bacterium isolated from aquaculture sludge.</title>
        <authorList>
            <person name="Sheng M."/>
        </authorList>
    </citation>
    <scope>NUCLEOTIDE SEQUENCE [LARGE SCALE GENOMIC DNA]</scope>
    <source>
        <strain evidence="4 5">HX-2-15</strain>
    </source>
</reference>
<organism evidence="4 5">
    <name type="scientific">Chitiniphilus eburneus</name>
    <dbReference type="NCBI Taxonomy" id="2571148"/>
    <lineage>
        <taxon>Bacteria</taxon>
        <taxon>Pseudomonadati</taxon>
        <taxon>Pseudomonadota</taxon>
        <taxon>Betaproteobacteria</taxon>
        <taxon>Neisseriales</taxon>
        <taxon>Chitinibacteraceae</taxon>
        <taxon>Chitiniphilus</taxon>
    </lineage>
</organism>
<dbReference type="Pfam" id="PF04972">
    <property type="entry name" value="BON"/>
    <property type="match status" value="1"/>
</dbReference>
<dbReference type="Proteomes" id="UP000310016">
    <property type="component" value="Unassembled WGS sequence"/>
</dbReference>
<dbReference type="PANTHER" id="PTHR34606:SF15">
    <property type="entry name" value="BON DOMAIN-CONTAINING PROTEIN"/>
    <property type="match status" value="1"/>
</dbReference>
<proteinExistence type="predicted"/>
<feature type="signal peptide" evidence="2">
    <location>
        <begin position="1"/>
        <end position="21"/>
    </location>
</feature>
<feature type="chain" id="PRO_5020467615" evidence="2">
    <location>
        <begin position="22"/>
        <end position="144"/>
    </location>
</feature>
<dbReference type="RefSeq" id="WP_136774119.1">
    <property type="nucleotide sequence ID" value="NZ_CP156074.1"/>
</dbReference>
<feature type="region of interest" description="Disordered" evidence="1">
    <location>
        <begin position="41"/>
        <end position="63"/>
    </location>
</feature>
<keyword evidence="5" id="KW-1185">Reference proteome</keyword>
<evidence type="ECO:0000313" key="4">
    <source>
        <dbReference type="EMBL" id="TJZ70057.1"/>
    </source>
</evidence>
<dbReference type="AlphaFoldDB" id="A0A4U0PPE7"/>
<dbReference type="InterPro" id="IPR014004">
    <property type="entry name" value="Transpt-assoc_nodulatn_dom_bac"/>
</dbReference>
<accession>A0A4U0PPE7</accession>
<comment type="caution">
    <text evidence="4">The sequence shown here is derived from an EMBL/GenBank/DDBJ whole genome shotgun (WGS) entry which is preliminary data.</text>
</comment>
<dbReference type="PROSITE" id="PS51257">
    <property type="entry name" value="PROKAR_LIPOPROTEIN"/>
    <property type="match status" value="1"/>
</dbReference>
<feature type="compositionally biased region" description="Low complexity" evidence="1">
    <location>
        <begin position="50"/>
        <end position="63"/>
    </location>
</feature>
<dbReference type="EMBL" id="SUMF01000019">
    <property type="protein sequence ID" value="TJZ70057.1"/>
    <property type="molecule type" value="Genomic_DNA"/>
</dbReference>
<gene>
    <name evidence="4" type="ORF">FAZ21_14270</name>
</gene>
<sequence length="144" mass="14350">MNHRTVTLALAPLLLAGLLTACGKKEEPVADNTNYAASAPAVADPTPVEASPSMAESAAAATASAADSAGNAVSNAALTAKVKAALAADVSLKTLTVNVDSNGNHVSLTGEVENEAQRTQAEQVARGVEGVSEVTNNLTLKAKG</sequence>
<evidence type="ECO:0000313" key="5">
    <source>
        <dbReference type="Proteomes" id="UP000310016"/>
    </source>
</evidence>
<dbReference type="PROSITE" id="PS50914">
    <property type="entry name" value="BON"/>
    <property type="match status" value="1"/>
</dbReference>
<dbReference type="Gene3D" id="3.30.1340.30">
    <property type="match status" value="1"/>
</dbReference>